<dbReference type="InterPro" id="IPR019639">
    <property type="entry name" value="DUF2505"/>
</dbReference>
<evidence type="ECO:0000313" key="2">
    <source>
        <dbReference type="Proteomes" id="UP000252008"/>
    </source>
</evidence>
<dbReference type="STRING" id="39692.BST38_13250"/>
<gene>
    <name evidence="1" type="ORF">MPP7335_04130</name>
</gene>
<dbReference type="EMBL" id="UEGS01000001">
    <property type="protein sequence ID" value="SRX82370.1"/>
    <property type="molecule type" value="Genomic_DNA"/>
</dbReference>
<name>A0A375YML5_MYCPF</name>
<protein>
    <recommendedName>
        <fullName evidence="3">DUF2505 domain-containing protein</fullName>
    </recommendedName>
</protein>
<evidence type="ECO:0008006" key="3">
    <source>
        <dbReference type="Google" id="ProtNLM"/>
    </source>
</evidence>
<accession>A0A375YML5</accession>
<reference evidence="1 2" key="1">
    <citation type="submission" date="2018-05" db="EMBL/GenBank/DDBJ databases">
        <authorList>
            <consortium name="IHU Genomes"/>
        </authorList>
    </citation>
    <scope>NUCLEOTIDE SEQUENCE [LARGE SCALE GENOMIC DNA]</scope>
    <source>
        <strain evidence="1 2">P7335</strain>
    </source>
</reference>
<keyword evidence="2" id="KW-1185">Reference proteome</keyword>
<evidence type="ECO:0000313" key="1">
    <source>
        <dbReference type="EMBL" id="SRX82370.1"/>
    </source>
</evidence>
<dbReference type="Pfam" id="PF10698">
    <property type="entry name" value="DUF2505"/>
    <property type="match status" value="1"/>
</dbReference>
<dbReference type="RefSeq" id="WP_083143790.1">
    <property type="nucleotide sequence ID" value="NZ_MVID01000010.1"/>
</dbReference>
<organism evidence="1 2">
    <name type="scientific">Mycolicibacterium parafortuitum</name>
    <name type="common">Mycobacterium parafortuitum</name>
    <dbReference type="NCBI Taxonomy" id="39692"/>
    <lineage>
        <taxon>Bacteria</taxon>
        <taxon>Bacillati</taxon>
        <taxon>Actinomycetota</taxon>
        <taxon>Actinomycetes</taxon>
        <taxon>Mycobacteriales</taxon>
        <taxon>Mycobacteriaceae</taxon>
        <taxon>Mycolicibacterium</taxon>
    </lineage>
</organism>
<proteinExistence type="predicted"/>
<sequence>MPRPFDVHADSPAGVEQILAAFGAEGYWHDRIAEFGGGATTLDTLEVDADGGVVVATTQDLRNDLLPGPLTKVFRGSLTLVRSETWRRSGDGEVAGTVTIDASGVPGDGVGSAALQPRPGGSRLTFTGTIEVKIPLVGGKVEKAICDQIVAEIPQLTRFTSDWIATHG</sequence>
<dbReference type="Proteomes" id="UP000252008">
    <property type="component" value="Unassembled WGS sequence"/>
</dbReference>
<dbReference type="AlphaFoldDB" id="A0A375YML5"/>